<evidence type="ECO:0000313" key="2">
    <source>
        <dbReference type="WBParaSite" id="TMUE_3000013867.1"/>
    </source>
</evidence>
<keyword evidence="1" id="KW-1185">Reference proteome</keyword>
<accession>A0A5S6R3U8</accession>
<proteinExistence type="predicted"/>
<protein>
    <submittedName>
        <fullName evidence="2">Uncharacterized protein</fullName>
    </submittedName>
</protein>
<dbReference type="AlphaFoldDB" id="A0A5S6R3U8"/>
<dbReference type="Proteomes" id="UP000046395">
    <property type="component" value="Unassembled WGS sequence"/>
</dbReference>
<evidence type="ECO:0000313" key="1">
    <source>
        <dbReference type="Proteomes" id="UP000046395"/>
    </source>
</evidence>
<dbReference type="WBParaSite" id="TMUE_3000013867.1">
    <property type="protein sequence ID" value="TMUE_3000013867.1"/>
    <property type="gene ID" value="WBGene00290176"/>
</dbReference>
<sequence>MLSQIPYRFNNLVMHFCGKRSQKAIARLGALCRLARLRTIRNSITETQSIPSAVLPPLQMPYRIDTFDNKDSASVFYTCSVVHRLRHRQWNEPFENVPGRILGSATRFALIYWPSGPLVFGNAQQVIQVVQAK</sequence>
<organism evidence="1 2">
    <name type="scientific">Trichuris muris</name>
    <name type="common">Mouse whipworm</name>
    <dbReference type="NCBI Taxonomy" id="70415"/>
    <lineage>
        <taxon>Eukaryota</taxon>
        <taxon>Metazoa</taxon>
        <taxon>Ecdysozoa</taxon>
        <taxon>Nematoda</taxon>
        <taxon>Enoplea</taxon>
        <taxon>Dorylaimia</taxon>
        <taxon>Trichinellida</taxon>
        <taxon>Trichuridae</taxon>
        <taxon>Trichuris</taxon>
    </lineage>
</organism>
<name>A0A5S6R3U8_TRIMR</name>
<reference evidence="2" key="1">
    <citation type="submission" date="2019-12" db="UniProtKB">
        <authorList>
            <consortium name="WormBaseParasite"/>
        </authorList>
    </citation>
    <scope>IDENTIFICATION</scope>
</reference>